<evidence type="ECO:0000256" key="2">
    <source>
        <dbReference type="ARBA" id="ARBA00012438"/>
    </source>
</evidence>
<dbReference type="CDD" id="cd16917">
    <property type="entry name" value="HATPase_UhpB-NarQ-NarX-like"/>
    <property type="match status" value="1"/>
</dbReference>
<evidence type="ECO:0000313" key="12">
    <source>
        <dbReference type="EMBL" id="MFC6012945.1"/>
    </source>
</evidence>
<feature type="transmembrane region" description="Helical" evidence="10">
    <location>
        <begin position="78"/>
        <end position="95"/>
    </location>
</feature>
<feature type="transmembrane region" description="Helical" evidence="10">
    <location>
        <begin position="107"/>
        <end position="132"/>
    </location>
</feature>
<evidence type="ECO:0000256" key="4">
    <source>
        <dbReference type="ARBA" id="ARBA00022679"/>
    </source>
</evidence>
<dbReference type="Gene3D" id="3.30.565.10">
    <property type="entry name" value="Histidine kinase-like ATPase, C-terminal domain"/>
    <property type="match status" value="1"/>
</dbReference>
<feature type="region of interest" description="Disordered" evidence="9">
    <location>
        <begin position="1"/>
        <end position="21"/>
    </location>
</feature>
<proteinExistence type="predicted"/>
<reference evidence="13" key="1">
    <citation type="journal article" date="2019" name="Int. J. Syst. Evol. Microbiol.">
        <title>The Global Catalogue of Microorganisms (GCM) 10K type strain sequencing project: providing services to taxonomists for standard genome sequencing and annotation.</title>
        <authorList>
            <consortium name="The Broad Institute Genomics Platform"/>
            <consortium name="The Broad Institute Genome Sequencing Center for Infectious Disease"/>
            <person name="Wu L."/>
            <person name="Ma J."/>
        </authorList>
    </citation>
    <scope>NUCLEOTIDE SEQUENCE [LARGE SCALE GENOMIC DNA]</scope>
    <source>
        <strain evidence="13">CCUG 36956</strain>
    </source>
</reference>
<dbReference type="EC" id="2.7.13.3" evidence="2"/>
<evidence type="ECO:0000256" key="9">
    <source>
        <dbReference type="SAM" id="MobiDB-lite"/>
    </source>
</evidence>
<keyword evidence="10" id="KW-0812">Transmembrane</keyword>
<organism evidence="12 13">
    <name type="scientific">Nocardia lasii</name>
    <dbReference type="NCBI Taxonomy" id="1616107"/>
    <lineage>
        <taxon>Bacteria</taxon>
        <taxon>Bacillati</taxon>
        <taxon>Actinomycetota</taxon>
        <taxon>Actinomycetes</taxon>
        <taxon>Mycobacteriales</taxon>
        <taxon>Nocardiaceae</taxon>
        <taxon>Nocardia</taxon>
    </lineage>
</organism>
<accession>A0ABW1JUZ3</accession>
<dbReference type="InterPro" id="IPR011712">
    <property type="entry name" value="Sig_transdc_His_kin_sub3_dim/P"/>
</dbReference>
<dbReference type="Proteomes" id="UP001596223">
    <property type="component" value="Unassembled WGS sequence"/>
</dbReference>
<keyword evidence="13" id="KW-1185">Reference proteome</keyword>
<dbReference type="PANTHER" id="PTHR24421">
    <property type="entry name" value="NITRATE/NITRITE SENSOR PROTEIN NARX-RELATED"/>
    <property type="match status" value="1"/>
</dbReference>
<keyword evidence="7" id="KW-0067">ATP-binding</keyword>
<evidence type="ECO:0000256" key="7">
    <source>
        <dbReference type="ARBA" id="ARBA00022840"/>
    </source>
</evidence>
<evidence type="ECO:0000256" key="8">
    <source>
        <dbReference type="ARBA" id="ARBA00023012"/>
    </source>
</evidence>
<dbReference type="GO" id="GO:0016301">
    <property type="term" value="F:kinase activity"/>
    <property type="evidence" value="ECO:0007669"/>
    <property type="project" value="UniProtKB-KW"/>
</dbReference>
<feature type="transmembrane region" description="Helical" evidence="10">
    <location>
        <begin position="144"/>
        <end position="164"/>
    </location>
</feature>
<feature type="transmembrane region" description="Helical" evidence="10">
    <location>
        <begin position="45"/>
        <end position="66"/>
    </location>
</feature>
<evidence type="ECO:0000256" key="1">
    <source>
        <dbReference type="ARBA" id="ARBA00000085"/>
    </source>
</evidence>
<evidence type="ECO:0000313" key="13">
    <source>
        <dbReference type="Proteomes" id="UP001596223"/>
    </source>
</evidence>
<dbReference type="InterPro" id="IPR050482">
    <property type="entry name" value="Sensor_HK_TwoCompSys"/>
</dbReference>
<keyword evidence="4" id="KW-0808">Transferase</keyword>
<evidence type="ECO:0000256" key="10">
    <source>
        <dbReference type="SAM" id="Phobius"/>
    </source>
</evidence>
<feature type="domain" description="Signal transduction histidine kinase subgroup 3 dimerisation and phosphoacceptor" evidence="11">
    <location>
        <begin position="218"/>
        <end position="282"/>
    </location>
</feature>
<dbReference type="PANTHER" id="PTHR24421:SF10">
    <property type="entry name" value="NITRATE_NITRITE SENSOR PROTEIN NARQ"/>
    <property type="match status" value="1"/>
</dbReference>
<keyword evidence="5" id="KW-0547">Nucleotide-binding</keyword>
<comment type="caution">
    <text evidence="12">The sequence shown here is derived from an EMBL/GenBank/DDBJ whole genome shotgun (WGS) entry which is preliminary data.</text>
</comment>
<keyword evidence="3" id="KW-0597">Phosphoprotein</keyword>
<evidence type="ECO:0000256" key="6">
    <source>
        <dbReference type="ARBA" id="ARBA00022777"/>
    </source>
</evidence>
<name>A0ABW1JUZ3_9NOCA</name>
<dbReference type="InterPro" id="IPR036890">
    <property type="entry name" value="HATPase_C_sf"/>
</dbReference>
<dbReference type="Pfam" id="PF07730">
    <property type="entry name" value="HisKA_3"/>
    <property type="match status" value="1"/>
</dbReference>
<evidence type="ECO:0000256" key="3">
    <source>
        <dbReference type="ARBA" id="ARBA00022553"/>
    </source>
</evidence>
<dbReference type="SUPFAM" id="SSF55874">
    <property type="entry name" value="ATPase domain of HSP90 chaperone/DNA topoisomerase II/histidine kinase"/>
    <property type="match status" value="1"/>
</dbReference>
<dbReference type="EMBL" id="JBHSQN010000011">
    <property type="protein sequence ID" value="MFC6012945.1"/>
    <property type="molecule type" value="Genomic_DNA"/>
</dbReference>
<dbReference type="RefSeq" id="WP_378607383.1">
    <property type="nucleotide sequence ID" value="NZ_JBHSQN010000011.1"/>
</dbReference>
<sequence>MDVSHAIPANTPGEQRPRRGFGVPAGLSRCFETVRQRIDALPYDYPPAVIIGADLALLVITTSAVIQRHSYFPNPLPLIAMAVAFLPIPLFAIFGVHPHPVLLKSSALVSCALFLLQPVNADFAPFVLVIVAGEVAAIASRGMTLGFSALAIAELVAFDLAGHVHWGIPGERLQGLPMYILGILLGTMVGILLQYQRRFLYQERQNQAIRSGQAADDERRRIAREVHDVIAHSLSITLLHLTAARRALQTDDDPTEATEALVEAERLGRQAMADIRRTVGMLDAGPAQTAPEPDAVDIDELVGDFRRAGLAVDYARAGELSRVSGAIGHALYRIGQESLANVTKHAPDTAAVVRLTVTADAATLVVSNPLPTGAAPRRDTGMGVRGMRRRAELLGGTISAGTGDDGWTVRAEFPLDTAGCSTISTMLPSLLRGKPQEDA</sequence>
<evidence type="ECO:0000256" key="5">
    <source>
        <dbReference type="ARBA" id="ARBA00022741"/>
    </source>
</evidence>
<dbReference type="Gene3D" id="1.20.5.1930">
    <property type="match status" value="1"/>
</dbReference>
<keyword evidence="8" id="KW-0902">Two-component regulatory system</keyword>
<feature type="transmembrane region" description="Helical" evidence="10">
    <location>
        <begin position="176"/>
        <end position="195"/>
    </location>
</feature>
<evidence type="ECO:0000259" key="11">
    <source>
        <dbReference type="Pfam" id="PF07730"/>
    </source>
</evidence>
<protein>
    <recommendedName>
        <fullName evidence="2">histidine kinase</fullName>
        <ecNumber evidence="2">2.7.13.3</ecNumber>
    </recommendedName>
</protein>
<keyword evidence="10" id="KW-0472">Membrane</keyword>
<comment type="catalytic activity">
    <reaction evidence="1">
        <text>ATP + protein L-histidine = ADP + protein N-phospho-L-histidine.</text>
        <dbReference type="EC" id="2.7.13.3"/>
    </reaction>
</comment>
<keyword evidence="6 12" id="KW-0418">Kinase</keyword>
<keyword evidence="10" id="KW-1133">Transmembrane helix</keyword>
<gene>
    <name evidence="12" type="ORF">ACFP3H_17955</name>
</gene>